<name>M4BUE4_HYAAE</name>
<dbReference type="EMBL" id="ABWE02000678">
    <property type="status" value="NOT_ANNOTATED_CDS"/>
    <property type="molecule type" value="Genomic_DNA"/>
</dbReference>
<evidence type="ECO:0000313" key="1">
    <source>
        <dbReference type="EnsemblProtists" id="HpaP810132"/>
    </source>
</evidence>
<dbReference type="InParanoid" id="M4BUE4"/>
<proteinExistence type="predicted"/>
<dbReference type="VEuPathDB" id="FungiDB:HpaG810132"/>
<keyword evidence="2" id="KW-1185">Reference proteome</keyword>
<dbReference type="Proteomes" id="UP000011713">
    <property type="component" value="Unassembled WGS sequence"/>
</dbReference>
<reference evidence="2" key="1">
    <citation type="journal article" date="2010" name="Science">
        <title>Signatures of adaptation to obligate biotrophy in the Hyaloperonospora arabidopsidis genome.</title>
        <authorList>
            <person name="Baxter L."/>
            <person name="Tripathy S."/>
            <person name="Ishaque N."/>
            <person name="Boot N."/>
            <person name="Cabral A."/>
            <person name="Kemen E."/>
            <person name="Thines M."/>
            <person name="Ah-Fong A."/>
            <person name="Anderson R."/>
            <person name="Badejoko W."/>
            <person name="Bittner-Eddy P."/>
            <person name="Boore J.L."/>
            <person name="Chibucos M.C."/>
            <person name="Coates M."/>
            <person name="Dehal P."/>
            <person name="Delehaunty K."/>
            <person name="Dong S."/>
            <person name="Downton P."/>
            <person name="Dumas B."/>
            <person name="Fabro G."/>
            <person name="Fronick C."/>
            <person name="Fuerstenberg S.I."/>
            <person name="Fulton L."/>
            <person name="Gaulin E."/>
            <person name="Govers F."/>
            <person name="Hughes L."/>
            <person name="Humphray S."/>
            <person name="Jiang R.H."/>
            <person name="Judelson H."/>
            <person name="Kamoun S."/>
            <person name="Kyung K."/>
            <person name="Meijer H."/>
            <person name="Minx P."/>
            <person name="Morris P."/>
            <person name="Nelson J."/>
            <person name="Phuntumart V."/>
            <person name="Qutob D."/>
            <person name="Rehmany A."/>
            <person name="Rougon-Cardoso A."/>
            <person name="Ryden P."/>
            <person name="Torto-Alalibo T."/>
            <person name="Studholme D."/>
            <person name="Wang Y."/>
            <person name="Win J."/>
            <person name="Wood J."/>
            <person name="Clifton S.W."/>
            <person name="Rogers J."/>
            <person name="Van den Ackerveken G."/>
            <person name="Jones J.D."/>
            <person name="McDowell J.M."/>
            <person name="Beynon J."/>
            <person name="Tyler B.M."/>
        </authorList>
    </citation>
    <scope>NUCLEOTIDE SEQUENCE [LARGE SCALE GENOMIC DNA]</scope>
    <source>
        <strain evidence="2">Emoy2</strain>
    </source>
</reference>
<sequence length="333" mass="37296">MTAYLLSHPNKTLWDYFQIERKQESAMFKNLPLSEEVKKVFRDSVDIVSDTVIGVVQMVADAIEWIIHTLHHPRVGMRQVSGFFHKFGQNVMTMHRLMMKDPKRTFENVGGGTLLFIQHHPSEFASNTIVLLGTGFASMHGLLMGVGAVFGGLGVIVSQALMVMMLFMHMIDIPVLLITPFISSFAKTAQILAGSMNNATLNSTALSFDTVQPTDSCLIPVQYRPTFSLRDMCLGTTPEVRMLFFGTAKRPIDMDNDEHVHAFNHFHDFVCCYLTNQEFVVNVPNTTTTDFEATLVPMPLKMTDCDKLLGVYNAETIEQVLLSSLGYLLETTT</sequence>
<dbReference type="HOGENOM" id="CLU_049260_0_0_1"/>
<accession>M4BUE4</accession>
<dbReference type="EnsemblProtists" id="HpaT810132">
    <property type="protein sequence ID" value="HpaP810132"/>
    <property type="gene ID" value="HpaG810132"/>
</dbReference>
<organism evidence="1 2">
    <name type="scientific">Hyaloperonospora arabidopsidis (strain Emoy2)</name>
    <name type="common">Downy mildew agent</name>
    <name type="synonym">Peronospora arabidopsidis</name>
    <dbReference type="NCBI Taxonomy" id="559515"/>
    <lineage>
        <taxon>Eukaryota</taxon>
        <taxon>Sar</taxon>
        <taxon>Stramenopiles</taxon>
        <taxon>Oomycota</taxon>
        <taxon>Peronosporomycetes</taxon>
        <taxon>Peronosporales</taxon>
        <taxon>Peronosporaceae</taxon>
        <taxon>Hyaloperonospora</taxon>
    </lineage>
</organism>
<protein>
    <submittedName>
        <fullName evidence="1">Uncharacterized protein</fullName>
    </submittedName>
</protein>
<evidence type="ECO:0000313" key="2">
    <source>
        <dbReference type="Proteomes" id="UP000011713"/>
    </source>
</evidence>
<reference evidence="1" key="2">
    <citation type="submission" date="2015-06" db="UniProtKB">
        <authorList>
            <consortium name="EnsemblProtists"/>
        </authorList>
    </citation>
    <scope>IDENTIFICATION</scope>
    <source>
        <strain evidence="1">Emoy2</strain>
    </source>
</reference>
<dbReference type="eggNOG" id="ENOG502R0KZ">
    <property type="taxonomic scope" value="Eukaryota"/>
</dbReference>
<dbReference type="AlphaFoldDB" id="M4BUE4"/>